<evidence type="ECO:0000256" key="19">
    <source>
        <dbReference type="SAM" id="Phobius"/>
    </source>
</evidence>
<keyword evidence="4" id="KW-0245">EGF-like domain</keyword>
<dbReference type="InterPro" id="IPR001480">
    <property type="entry name" value="Bulb-type_lectin_dom"/>
</dbReference>
<organism evidence="22 23">
    <name type="scientific">Quercus lobata</name>
    <name type="common">Valley oak</name>
    <dbReference type="NCBI Taxonomy" id="97700"/>
    <lineage>
        <taxon>Eukaryota</taxon>
        <taxon>Viridiplantae</taxon>
        <taxon>Streptophyta</taxon>
        <taxon>Embryophyta</taxon>
        <taxon>Tracheophyta</taxon>
        <taxon>Spermatophyta</taxon>
        <taxon>Magnoliopsida</taxon>
        <taxon>eudicotyledons</taxon>
        <taxon>Gunneridae</taxon>
        <taxon>Pentapetalae</taxon>
        <taxon>rosids</taxon>
        <taxon>fabids</taxon>
        <taxon>Fagales</taxon>
        <taxon>Fagaceae</taxon>
        <taxon>Quercus</taxon>
    </lineage>
</organism>
<evidence type="ECO:0000256" key="12">
    <source>
        <dbReference type="ARBA" id="ARBA00023136"/>
    </source>
</evidence>
<evidence type="ECO:0000313" key="22">
    <source>
        <dbReference type="EnsemblPlants" id="QL08p008832:mrna"/>
    </source>
</evidence>
<dbReference type="PROSITE" id="PS50011">
    <property type="entry name" value="PROTEIN_KINASE_DOM"/>
    <property type="match status" value="1"/>
</dbReference>
<dbReference type="PANTHER" id="PTHR47976">
    <property type="entry name" value="G-TYPE LECTIN S-RECEPTOR-LIKE SERINE/THREONINE-PROTEIN KINASE SD2-5"/>
    <property type="match status" value="1"/>
</dbReference>
<dbReference type="GO" id="GO:0005524">
    <property type="term" value="F:ATP binding"/>
    <property type="evidence" value="ECO:0007669"/>
    <property type="project" value="UniProtKB-UniRule"/>
</dbReference>
<feature type="domain" description="Bulb-type lectin" evidence="21">
    <location>
        <begin position="1"/>
        <end position="77"/>
    </location>
</feature>
<feature type="binding site" evidence="18">
    <location>
        <position position="472"/>
    </location>
    <ligand>
        <name>ATP</name>
        <dbReference type="ChEBI" id="CHEBI:30616"/>
    </ligand>
</feature>
<dbReference type="SUPFAM" id="SSF51110">
    <property type="entry name" value="alpha-D-mannose-specific plant lectins"/>
    <property type="match status" value="2"/>
</dbReference>
<dbReference type="GO" id="GO:0004674">
    <property type="term" value="F:protein serine/threonine kinase activity"/>
    <property type="evidence" value="ECO:0007669"/>
    <property type="project" value="UniProtKB-KW"/>
</dbReference>
<evidence type="ECO:0000256" key="3">
    <source>
        <dbReference type="ARBA" id="ARBA00022527"/>
    </source>
</evidence>
<keyword evidence="11 19" id="KW-1133">Transmembrane helix</keyword>
<feature type="domain" description="Bulb-type lectin" evidence="21">
    <location>
        <begin position="80"/>
        <end position="218"/>
    </location>
</feature>
<dbReference type="Gene3D" id="2.90.10.10">
    <property type="entry name" value="Bulb-type lectin domain"/>
    <property type="match status" value="2"/>
</dbReference>
<evidence type="ECO:0000256" key="1">
    <source>
        <dbReference type="ARBA" id="ARBA00004479"/>
    </source>
</evidence>
<reference evidence="22 23" key="1">
    <citation type="journal article" date="2016" name="G3 (Bethesda)">
        <title>First Draft Assembly and Annotation of the Genome of a California Endemic Oak Quercus lobata Nee (Fagaceae).</title>
        <authorList>
            <person name="Sork V.L."/>
            <person name="Fitz-Gibbon S.T."/>
            <person name="Puiu D."/>
            <person name="Crepeau M."/>
            <person name="Gugger P.F."/>
            <person name="Sherman R."/>
            <person name="Stevens K."/>
            <person name="Langley C.H."/>
            <person name="Pellegrini M."/>
            <person name="Salzberg S.L."/>
        </authorList>
    </citation>
    <scope>NUCLEOTIDE SEQUENCE [LARGE SCALE GENOMIC DNA]</scope>
    <source>
        <strain evidence="22 23">cv. SW786</strain>
    </source>
</reference>
<evidence type="ECO:0000256" key="18">
    <source>
        <dbReference type="PROSITE-ProRule" id="PRU10141"/>
    </source>
</evidence>
<evidence type="ECO:0000256" key="10">
    <source>
        <dbReference type="ARBA" id="ARBA00022840"/>
    </source>
</evidence>
<dbReference type="InterPro" id="IPR017441">
    <property type="entry name" value="Protein_kinase_ATP_BS"/>
</dbReference>
<keyword evidence="5" id="KW-0808">Transferase</keyword>
<dbReference type="InterPro" id="IPR001245">
    <property type="entry name" value="Ser-Thr/Tyr_kinase_cat_dom"/>
</dbReference>
<comment type="catalytic activity">
    <reaction evidence="17">
        <text>L-seryl-[protein] + ATP = O-phospho-L-seryl-[protein] + ADP + H(+)</text>
        <dbReference type="Rhea" id="RHEA:17989"/>
        <dbReference type="Rhea" id="RHEA-COMP:9863"/>
        <dbReference type="Rhea" id="RHEA-COMP:11604"/>
        <dbReference type="ChEBI" id="CHEBI:15378"/>
        <dbReference type="ChEBI" id="CHEBI:29999"/>
        <dbReference type="ChEBI" id="CHEBI:30616"/>
        <dbReference type="ChEBI" id="CHEBI:83421"/>
        <dbReference type="ChEBI" id="CHEBI:456216"/>
        <dbReference type="EC" id="2.7.11.1"/>
    </reaction>
</comment>
<accession>A0A7N2M7F8</accession>
<keyword evidence="9" id="KW-0418">Kinase</keyword>
<dbReference type="InParanoid" id="A0A7N2M7F8"/>
<dbReference type="EMBL" id="LRBV02000008">
    <property type="status" value="NOT_ANNOTATED_CDS"/>
    <property type="molecule type" value="Genomic_DNA"/>
</dbReference>
<dbReference type="Pfam" id="PF00069">
    <property type="entry name" value="Pkinase"/>
    <property type="match status" value="1"/>
</dbReference>
<evidence type="ECO:0000256" key="9">
    <source>
        <dbReference type="ARBA" id="ARBA00022777"/>
    </source>
</evidence>
<evidence type="ECO:0000256" key="14">
    <source>
        <dbReference type="ARBA" id="ARBA00023170"/>
    </source>
</evidence>
<dbReference type="PROSITE" id="PS00107">
    <property type="entry name" value="PROTEIN_KINASE_ATP"/>
    <property type="match status" value="1"/>
</dbReference>
<evidence type="ECO:0000256" key="11">
    <source>
        <dbReference type="ARBA" id="ARBA00022989"/>
    </source>
</evidence>
<evidence type="ECO:0000256" key="7">
    <source>
        <dbReference type="ARBA" id="ARBA00022729"/>
    </source>
</evidence>
<evidence type="ECO:0000256" key="13">
    <source>
        <dbReference type="ARBA" id="ARBA00023157"/>
    </source>
</evidence>
<dbReference type="InterPro" id="IPR036426">
    <property type="entry name" value="Bulb-type_lectin_dom_sf"/>
</dbReference>
<keyword evidence="10 18" id="KW-0067">ATP-binding</keyword>
<keyword evidence="12 19" id="KW-0472">Membrane</keyword>
<keyword evidence="8 18" id="KW-0547">Nucleotide-binding</keyword>
<evidence type="ECO:0000256" key="2">
    <source>
        <dbReference type="ARBA" id="ARBA00012513"/>
    </source>
</evidence>
<dbReference type="InterPro" id="IPR051343">
    <property type="entry name" value="G-type_lectin_kinases/EP1-like"/>
</dbReference>
<evidence type="ECO:0000256" key="8">
    <source>
        <dbReference type="ARBA" id="ARBA00022741"/>
    </source>
</evidence>
<evidence type="ECO:0000259" key="20">
    <source>
        <dbReference type="PROSITE" id="PS50011"/>
    </source>
</evidence>
<keyword evidence="7" id="KW-0732">Signal</keyword>
<keyword evidence="13" id="KW-1015">Disulfide bond</keyword>
<evidence type="ECO:0000256" key="16">
    <source>
        <dbReference type="ARBA" id="ARBA00047899"/>
    </source>
</evidence>
<evidence type="ECO:0000256" key="15">
    <source>
        <dbReference type="ARBA" id="ARBA00023180"/>
    </source>
</evidence>
<reference evidence="22" key="2">
    <citation type="submission" date="2021-01" db="UniProtKB">
        <authorList>
            <consortium name="EnsemblPlants"/>
        </authorList>
    </citation>
    <scope>IDENTIFICATION</scope>
</reference>
<dbReference type="InterPro" id="IPR011009">
    <property type="entry name" value="Kinase-like_dom_sf"/>
</dbReference>
<feature type="transmembrane region" description="Helical" evidence="19">
    <location>
        <begin position="383"/>
        <end position="406"/>
    </location>
</feature>
<evidence type="ECO:0000256" key="17">
    <source>
        <dbReference type="ARBA" id="ARBA00048679"/>
    </source>
</evidence>
<keyword evidence="15" id="KW-0325">Glycoprotein</keyword>
<dbReference type="FunFam" id="2.90.10.10:FF:000026">
    <property type="entry name" value="Serine/threonine-protein kinase"/>
    <property type="match status" value="1"/>
</dbReference>
<dbReference type="Proteomes" id="UP000594261">
    <property type="component" value="Chromosome 8"/>
</dbReference>
<dbReference type="EC" id="2.7.11.1" evidence="2"/>
<dbReference type="CDD" id="cd00028">
    <property type="entry name" value="B_lectin"/>
    <property type="match status" value="1"/>
</dbReference>
<dbReference type="Pfam" id="PF07714">
    <property type="entry name" value="PK_Tyr_Ser-Thr"/>
    <property type="match status" value="1"/>
</dbReference>
<feature type="domain" description="Protein kinase" evidence="20">
    <location>
        <begin position="443"/>
        <end position="688"/>
    </location>
</feature>
<dbReference type="Gene3D" id="1.10.510.10">
    <property type="entry name" value="Transferase(Phosphotransferase) domain 1"/>
    <property type="match status" value="2"/>
</dbReference>
<name>A0A7N2M7F8_QUELO</name>
<comment type="subcellular location">
    <subcellularLocation>
        <location evidence="1">Membrane</location>
        <topology evidence="1">Single-pass type I membrane protein</topology>
    </subcellularLocation>
</comment>
<dbReference type="FunFam" id="3.30.200.20:FF:000059">
    <property type="entry name" value="S-receptor-like serine/threonine-protein kinase"/>
    <property type="match status" value="1"/>
</dbReference>
<dbReference type="Gramene" id="QL08p008832:mrna">
    <property type="protein sequence ID" value="QL08p008832:mrna"/>
    <property type="gene ID" value="QL08p008832"/>
</dbReference>
<dbReference type="SMART" id="SM00108">
    <property type="entry name" value="B_lectin"/>
    <property type="match status" value="2"/>
</dbReference>
<evidence type="ECO:0000256" key="5">
    <source>
        <dbReference type="ARBA" id="ARBA00022679"/>
    </source>
</evidence>
<keyword evidence="6 19" id="KW-0812">Transmembrane</keyword>
<dbReference type="PANTHER" id="PTHR47976:SF27">
    <property type="entry name" value="RECEPTOR-LIKE SERINE_THREONINE-PROTEIN KINASE"/>
    <property type="match status" value="1"/>
</dbReference>
<keyword evidence="3" id="KW-0723">Serine/threonine-protein kinase</keyword>
<dbReference type="EnsemblPlants" id="QL08p008832:mrna">
    <property type="protein sequence ID" value="QL08p008832:mrna"/>
    <property type="gene ID" value="QL08p008832"/>
</dbReference>
<sequence length="688" mass="77545">MNNKTVVWTANRDNPPVTSKAKLEFTKDGKLLLITEEGQKHLIASSATNSVSHAAMLDSGNFVLYDKDSNYIWQSFDYPTDTILGDQALFTGGQLLSSSSESDQLTGRFHLVMQFDGNLVSYPANSEEAEPDAYWSTNTYYRNGVNFHLYLNSSGSLIIVNESNSETVRTIYPDPDSSSTSSINLDNNNNTIYSATLDADGIFRLYSHTYDERRNYRVSRLWSALNSPCDVKGFCGFNSFCTLYDDQGNCDCLPGHDFVDPNRRTLGCERHFSEVGCRGGKENAVSYNMSTMDNMVWGNTPYFSAKMTMEECSSSCLEDCNCGAALFKNNLCQKQQFPLKYVSRDINAGYPAFLKVGLNPIKPLPPVVSNTVIITSKIAKLQIVLLTLGFTILSCLSLATFGRFILKIRVLTYKRVLRNGILGLPEEVTLRLFTYAELKRATNGFKEELGKGSFGAVYKGALNKGKKLVAVKRLEKLVEEGEREFHAEMRAIGRTHHRNLVRLLGFCAEESKRLLVYEYMSNGSLADLLFGAMWRPDWNERLRIAMDVSRGVLYLHEEYQTRTFTGVRGTRGYVAPEWHKNIPISVKADVYSYGIVLLEIVCCRKNIDVNASTAEEIVLSSWAYKCFAARDVYKLVIGEEVDMMSLEKMVKVGLWCIQEEPALRPSMKSVVLMLEGDKYFRLSRNLEE</sequence>
<evidence type="ECO:0000256" key="6">
    <source>
        <dbReference type="ARBA" id="ARBA00022692"/>
    </source>
</evidence>
<evidence type="ECO:0000259" key="21">
    <source>
        <dbReference type="PROSITE" id="PS50927"/>
    </source>
</evidence>
<dbReference type="Pfam" id="PF01453">
    <property type="entry name" value="B_lectin"/>
    <property type="match status" value="1"/>
</dbReference>
<protein>
    <recommendedName>
        <fullName evidence="2">non-specific serine/threonine protein kinase</fullName>
        <ecNumber evidence="2">2.7.11.1</ecNumber>
    </recommendedName>
</protein>
<dbReference type="PROSITE" id="PS50927">
    <property type="entry name" value="BULB_LECTIN"/>
    <property type="match status" value="2"/>
</dbReference>
<dbReference type="SUPFAM" id="SSF56112">
    <property type="entry name" value="Protein kinase-like (PK-like)"/>
    <property type="match status" value="1"/>
</dbReference>
<comment type="catalytic activity">
    <reaction evidence="16">
        <text>L-threonyl-[protein] + ATP = O-phospho-L-threonyl-[protein] + ADP + H(+)</text>
        <dbReference type="Rhea" id="RHEA:46608"/>
        <dbReference type="Rhea" id="RHEA-COMP:11060"/>
        <dbReference type="Rhea" id="RHEA-COMP:11605"/>
        <dbReference type="ChEBI" id="CHEBI:15378"/>
        <dbReference type="ChEBI" id="CHEBI:30013"/>
        <dbReference type="ChEBI" id="CHEBI:30616"/>
        <dbReference type="ChEBI" id="CHEBI:61977"/>
        <dbReference type="ChEBI" id="CHEBI:456216"/>
        <dbReference type="EC" id="2.7.11.1"/>
    </reaction>
</comment>
<keyword evidence="14" id="KW-0675">Receptor</keyword>
<dbReference type="AlphaFoldDB" id="A0A7N2M7F8"/>
<evidence type="ECO:0000313" key="23">
    <source>
        <dbReference type="Proteomes" id="UP000594261"/>
    </source>
</evidence>
<proteinExistence type="predicted"/>
<keyword evidence="23" id="KW-1185">Reference proteome</keyword>
<dbReference type="GO" id="GO:0016020">
    <property type="term" value="C:membrane"/>
    <property type="evidence" value="ECO:0007669"/>
    <property type="project" value="UniProtKB-SubCell"/>
</dbReference>
<evidence type="ECO:0000256" key="4">
    <source>
        <dbReference type="ARBA" id="ARBA00022536"/>
    </source>
</evidence>
<dbReference type="InterPro" id="IPR000719">
    <property type="entry name" value="Prot_kinase_dom"/>
</dbReference>